<reference evidence="2" key="1">
    <citation type="journal article" date="2009" name="Genome Res.">
        <title>Comparative genomic analyses of the human fungal pathogens Coccidioides and their relatives.</title>
        <authorList>
            <person name="Sharpton T.J."/>
            <person name="Stajich J.E."/>
            <person name="Rounsley S.D."/>
            <person name="Gardner M.J."/>
            <person name="Wortman J.R."/>
            <person name="Jordar V.S."/>
            <person name="Maiti R."/>
            <person name="Kodira C.D."/>
            <person name="Neafsey D.E."/>
            <person name="Zeng Q."/>
            <person name="Hung C.-Y."/>
            <person name="McMahan C."/>
            <person name="Muszewska A."/>
            <person name="Grynberg M."/>
            <person name="Mandel M.A."/>
            <person name="Kellner E.M."/>
            <person name="Barker B.M."/>
            <person name="Galgiani J.N."/>
            <person name="Orbach M.J."/>
            <person name="Kirkland T.N."/>
            <person name="Cole G.T."/>
            <person name="Henn M.R."/>
            <person name="Birren B.W."/>
            <person name="Taylor J.W."/>
        </authorList>
    </citation>
    <scope>NUCLEOTIDE SEQUENCE [LARGE SCALE GENOMIC DNA]</scope>
    <source>
        <strain evidence="2">UAMH 1704</strain>
    </source>
</reference>
<keyword evidence="2" id="KW-1185">Reference proteome</keyword>
<dbReference type="RefSeq" id="XP_002540642.1">
    <property type="nucleotide sequence ID" value="XM_002540596.1"/>
</dbReference>
<proteinExistence type="predicted"/>
<dbReference type="HOGENOM" id="CLU_1455424_0_0_1"/>
<dbReference type="InParanoid" id="C4JKU0"/>
<dbReference type="Pfam" id="PF12511">
    <property type="entry name" value="DUF3716"/>
    <property type="match status" value="1"/>
</dbReference>
<protein>
    <submittedName>
        <fullName evidence="1">Uncharacterized protein</fullName>
    </submittedName>
</protein>
<evidence type="ECO:0000313" key="1">
    <source>
        <dbReference type="EMBL" id="EEP75309.1"/>
    </source>
</evidence>
<dbReference type="InterPro" id="IPR022190">
    <property type="entry name" value="DUF3716"/>
</dbReference>
<dbReference type="VEuPathDB" id="FungiDB:UREG_00155"/>
<accession>C4JKU0</accession>
<dbReference type="Proteomes" id="UP000002058">
    <property type="component" value="Unassembled WGS sequence"/>
</dbReference>
<dbReference type="OrthoDB" id="3560623at2759"/>
<gene>
    <name evidence="1" type="ORF">UREG_00155</name>
</gene>
<dbReference type="EMBL" id="CH476615">
    <property type="protein sequence ID" value="EEP75309.1"/>
    <property type="molecule type" value="Genomic_DNA"/>
</dbReference>
<dbReference type="AlphaFoldDB" id="C4JKU0"/>
<evidence type="ECO:0000313" key="2">
    <source>
        <dbReference type="Proteomes" id="UP000002058"/>
    </source>
</evidence>
<dbReference type="GeneID" id="8441374"/>
<name>C4JKU0_UNCRE</name>
<dbReference type="KEGG" id="ure:UREG_00155"/>
<dbReference type="STRING" id="336963.C4JKU0"/>
<sequence length="186" mass="20431">MENHKNVLAQSCGIMQNLSCKHCDEGFSLFTDCVLVPRHLKDACTNCYYNSSEYHCSFHLDAKKRKHSKAATTTTTTTNNTDIKKSMEAENPTAKKAKKLEQEEQVAQKMFTVIQTATMAATAHAEMQQVLAAFLKMSQTAAIAAAKASSALATVLDIVTAEYTEKASYEGIEGGKKRKGTAERRI</sequence>
<organism evidence="1 2">
    <name type="scientific">Uncinocarpus reesii (strain UAMH 1704)</name>
    <dbReference type="NCBI Taxonomy" id="336963"/>
    <lineage>
        <taxon>Eukaryota</taxon>
        <taxon>Fungi</taxon>
        <taxon>Dikarya</taxon>
        <taxon>Ascomycota</taxon>
        <taxon>Pezizomycotina</taxon>
        <taxon>Eurotiomycetes</taxon>
        <taxon>Eurotiomycetidae</taxon>
        <taxon>Onygenales</taxon>
        <taxon>Onygenaceae</taxon>
        <taxon>Uncinocarpus</taxon>
    </lineage>
</organism>